<dbReference type="SMART" id="SM00856">
    <property type="entry name" value="PMEI"/>
    <property type="match status" value="1"/>
</dbReference>
<evidence type="ECO:0000313" key="7">
    <source>
        <dbReference type="Proteomes" id="UP000027120"/>
    </source>
</evidence>
<evidence type="ECO:0000259" key="5">
    <source>
        <dbReference type="SMART" id="SM00856"/>
    </source>
</evidence>
<protein>
    <recommendedName>
        <fullName evidence="5">Pectinesterase inhibitor domain-containing protein</fullName>
    </recommendedName>
</protein>
<dbReference type="SMR" id="A0A067HG13"/>
<dbReference type="PANTHER" id="PTHR36710:SF18">
    <property type="entry name" value="PECTINESTERASE INHIBITOR 5-RELATED"/>
    <property type="match status" value="1"/>
</dbReference>
<keyword evidence="1 4" id="KW-0732">Signal</keyword>
<feature type="chain" id="PRO_5001638523" description="Pectinesterase inhibitor domain-containing protein" evidence="4">
    <location>
        <begin position="30"/>
        <end position="200"/>
    </location>
</feature>
<dbReference type="GO" id="GO:0009505">
    <property type="term" value="C:plant-type cell wall"/>
    <property type="evidence" value="ECO:0000318"/>
    <property type="project" value="GO_Central"/>
</dbReference>
<sequence length="200" mass="21776">MAFSNKKSTILFIFAAALSSLLSLINVEATSRELQGAAAAQRSEEVDPTLKRLCFSAEFPHECASAVVPFMESGGTINAQSVLQAGLKLLAQRCLKAIEQAEKLKKESKSKEMTDQLNFCEDQYRTIGNSTKQAAEALPAREFNKLESQLGSMVTAINECEAVFPSGKSPIRDVNLMLKMAVKNNLNIGNFVAMPIIINT</sequence>
<dbReference type="InterPro" id="IPR006501">
    <property type="entry name" value="Pectinesterase_inhib_dom"/>
</dbReference>
<keyword evidence="2" id="KW-1015">Disulfide bond</keyword>
<organism evidence="6 7">
    <name type="scientific">Citrus sinensis</name>
    <name type="common">Sweet orange</name>
    <name type="synonym">Citrus aurantium var. sinensis</name>
    <dbReference type="NCBI Taxonomy" id="2711"/>
    <lineage>
        <taxon>Eukaryota</taxon>
        <taxon>Viridiplantae</taxon>
        <taxon>Streptophyta</taxon>
        <taxon>Embryophyta</taxon>
        <taxon>Tracheophyta</taxon>
        <taxon>Spermatophyta</taxon>
        <taxon>Magnoliopsida</taxon>
        <taxon>eudicotyledons</taxon>
        <taxon>Gunneridae</taxon>
        <taxon>Pentapetalae</taxon>
        <taxon>rosids</taxon>
        <taxon>malvids</taxon>
        <taxon>Sapindales</taxon>
        <taxon>Rutaceae</taxon>
        <taxon>Aurantioideae</taxon>
        <taxon>Citrus</taxon>
    </lineage>
</organism>
<name>A0A067HG13_CITSI</name>
<dbReference type="PANTHER" id="PTHR36710">
    <property type="entry name" value="PECTINESTERASE INHIBITOR-LIKE"/>
    <property type="match status" value="1"/>
</dbReference>
<dbReference type="SUPFAM" id="SSF101148">
    <property type="entry name" value="Plant invertase/pectin methylesterase inhibitor"/>
    <property type="match status" value="1"/>
</dbReference>
<evidence type="ECO:0000256" key="1">
    <source>
        <dbReference type="ARBA" id="ARBA00022729"/>
    </source>
</evidence>
<dbReference type="AlphaFoldDB" id="A0A067HG13"/>
<accession>A0A067HG13</accession>
<dbReference type="Gene3D" id="1.20.140.40">
    <property type="entry name" value="Invertase/pectin methylesterase inhibitor family protein"/>
    <property type="match status" value="1"/>
</dbReference>
<evidence type="ECO:0000313" key="6">
    <source>
        <dbReference type="EMBL" id="KDO86977.1"/>
    </source>
</evidence>
<dbReference type="GO" id="GO:0004857">
    <property type="term" value="F:enzyme inhibitor activity"/>
    <property type="evidence" value="ECO:0000318"/>
    <property type="project" value="GO_Central"/>
</dbReference>
<dbReference type="Pfam" id="PF04043">
    <property type="entry name" value="PMEI"/>
    <property type="match status" value="1"/>
</dbReference>
<reference evidence="6 7" key="1">
    <citation type="submission" date="2014-04" db="EMBL/GenBank/DDBJ databases">
        <authorList>
            <consortium name="International Citrus Genome Consortium"/>
            <person name="Gmitter F."/>
            <person name="Chen C."/>
            <person name="Farmerie W."/>
            <person name="Harkins T."/>
            <person name="Desany B."/>
            <person name="Mohiuddin M."/>
            <person name="Kodira C."/>
            <person name="Borodovsky M."/>
            <person name="Lomsadze A."/>
            <person name="Burns P."/>
            <person name="Jenkins J."/>
            <person name="Prochnik S."/>
            <person name="Shu S."/>
            <person name="Chapman J."/>
            <person name="Pitluck S."/>
            <person name="Schmutz J."/>
            <person name="Rokhsar D."/>
        </authorList>
    </citation>
    <scope>NUCLEOTIDE SEQUENCE</scope>
</reference>
<feature type="signal peptide" evidence="4">
    <location>
        <begin position="1"/>
        <end position="29"/>
    </location>
</feature>
<dbReference type="GO" id="GO:0009827">
    <property type="term" value="P:plant-type cell wall modification"/>
    <property type="evidence" value="ECO:0000318"/>
    <property type="project" value="GO_Central"/>
</dbReference>
<keyword evidence="7" id="KW-1185">Reference proteome</keyword>
<dbReference type="EMBL" id="KK784873">
    <property type="protein sequence ID" value="KDO86977.1"/>
    <property type="molecule type" value="Genomic_DNA"/>
</dbReference>
<feature type="domain" description="Pectinesterase inhibitor" evidence="5">
    <location>
        <begin position="45"/>
        <end position="188"/>
    </location>
</feature>
<proteinExistence type="inferred from homology"/>
<dbReference type="InterPro" id="IPR052421">
    <property type="entry name" value="PCW_Enzyme_Inhibitor"/>
</dbReference>
<dbReference type="Proteomes" id="UP000027120">
    <property type="component" value="Unassembled WGS sequence"/>
</dbReference>
<dbReference type="InterPro" id="IPR035513">
    <property type="entry name" value="Invertase/methylesterase_inhib"/>
</dbReference>
<dbReference type="CDD" id="cd15800">
    <property type="entry name" value="PMEI-like_2"/>
    <property type="match status" value="1"/>
</dbReference>
<evidence type="ECO:0000256" key="3">
    <source>
        <dbReference type="ARBA" id="ARBA00038471"/>
    </source>
</evidence>
<gene>
    <name evidence="6" type="ORF">CISIN_1g037341mg</name>
</gene>
<comment type="similarity">
    <text evidence="3">Belongs to the PMEI family.</text>
</comment>
<evidence type="ECO:0000256" key="4">
    <source>
        <dbReference type="SAM" id="SignalP"/>
    </source>
</evidence>
<evidence type="ECO:0000256" key="2">
    <source>
        <dbReference type="ARBA" id="ARBA00023157"/>
    </source>
</evidence>
<dbReference type="NCBIfam" id="TIGR01614">
    <property type="entry name" value="PME_inhib"/>
    <property type="match status" value="1"/>
</dbReference>